<feature type="non-terminal residue" evidence="2">
    <location>
        <position position="1"/>
    </location>
</feature>
<feature type="compositionally biased region" description="Gly residues" evidence="1">
    <location>
        <begin position="19"/>
        <end position="29"/>
    </location>
</feature>
<feature type="compositionally biased region" description="Basic residues" evidence="1">
    <location>
        <begin position="33"/>
        <end position="55"/>
    </location>
</feature>
<dbReference type="AlphaFoldDB" id="A0A6J4H0Q9"/>
<feature type="compositionally biased region" description="Low complexity" evidence="1">
    <location>
        <begin position="186"/>
        <end position="215"/>
    </location>
</feature>
<feature type="compositionally biased region" description="Basic residues" evidence="1">
    <location>
        <begin position="155"/>
        <end position="185"/>
    </location>
</feature>
<protein>
    <submittedName>
        <fullName evidence="2">Uncharacterized protein</fullName>
    </submittedName>
</protein>
<feature type="compositionally biased region" description="Basic residues" evidence="1">
    <location>
        <begin position="74"/>
        <end position="88"/>
    </location>
</feature>
<gene>
    <name evidence="2" type="ORF">AVDCRST_MAG52-35</name>
</gene>
<dbReference type="EMBL" id="CADCTN010000004">
    <property type="protein sequence ID" value="CAA9211182.1"/>
    <property type="molecule type" value="Genomic_DNA"/>
</dbReference>
<evidence type="ECO:0000256" key="1">
    <source>
        <dbReference type="SAM" id="MobiDB-lite"/>
    </source>
</evidence>
<feature type="non-terminal residue" evidence="2">
    <location>
        <position position="411"/>
    </location>
</feature>
<accession>A0A6J4H0Q9</accession>
<reference evidence="2" key="1">
    <citation type="submission" date="2020-02" db="EMBL/GenBank/DDBJ databases">
        <authorList>
            <person name="Meier V. D."/>
        </authorList>
    </citation>
    <scope>NUCLEOTIDE SEQUENCE</scope>
    <source>
        <strain evidence="2">AVDCRST_MAG52</strain>
    </source>
</reference>
<feature type="compositionally biased region" description="Basic and acidic residues" evidence="1">
    <location>
        <begin position="365"/>
        <end position="375"/>
    </location>
</feature>
<feature type="region of interest" description="Disordered" evidence="1">
    <location>
        <begin position="1"/>
        <end position="245"/>
    </location>
</feature>
<organism evidence="2">
    <name type="scientific">uncultured Blastococcus sp</name>
    <dbReference type="NCBI Taxonomy" id="217144"/>
    <lineage>
        <taxon>Bacteria</taxon>
        <taxon>Bacillati</taxon>
        <taxon>Actinomycetota</taxon>
        <taxon>Actinomycetes</taxon>
        <taxon>Geodermatophilales</taxon>
        <taxon>Geodermatophilaceae</taxon>
        <taxon>Blastococcus</taxon>
        <taxon>environmental samples</taxon>
    </lineage>
</organism>
<sequence length="411" mass="43559">GPGRRRAGRRDRAPAPGTGHAGGDGGAVPGGRAARRGHRRGGRAHPPARRGRRGAGRPGVGHRPAAGQGPTGVRVRRGPVVLHRRHPGAGRAGGARRPPGRAAPGRRGRERGRPGLRVGHGHDRPRASRRPCRRRRPRSGGTGADPAERRDLRADRRRGARRRRRRPGGRCLRRSGGRVRRRGARPRAPGGRAPAARPGPLVPAVVDGDSAPRPGAGDRREGGARARPRPRPRRDRGGVGLRRRLDRRGAAVGAWALHDLAAGHVGTRGPLLGGERRRGPGAGGRGAGAGVAARARSRADPVRAHVAGGGAGRCHAGRPDDRLPDLRRPVRVPVAPVLPHHRRAAVQPEEAQGAPAHAGRRPRRRQEAGLTDRARGSRATAPRSRQRLRGRRGHPGRRGPDRAGLRAAESL</sequence>
<feature type="compositionally biased region" description="Basic residues" evidence="1">
    <location>
        <begin position="384"/>
        <end position="397"/>
    </location>
</feature>
<feature type="compositionally biased region" description="Basic and acidic residues" evidence="1">
    <location>
        <begin position="317"/>
        <end position="328"/>
    </location>
</feature>
<evidence type="ECO:0000313" key="2">
    <source>
        <dbReference type="EMBL" id="CAA9211182.1"/>
    </source>
</evidence>
<name>A0A6J4H0Q9_9ACTN</name>
<proteinExistence type="predicted"/>
<feature type="compositionally biased region" description="Basic residues" evidence="1">
    <location>
        <begin position="127"/>
        <end position="138"/>
    </location>
</feature>
<feature type="region of interest" description="Disordered" evidence="1">
    <location>
        <begin position="264"/>
        <end position="411"/>
    </location>
</feature>
<feature type="compositionally biased region" description="Gly residues" evidence="1">
    <location>
        <begin position="280"/>
        <end position="289"/>
    </location>
</feature>